<gene>
    <name evidence="4" type="ORF">NG792_19600</name>
</gene>
<evidence type="ECO:0000256" key="1">
    <source>
        <dbReference type="SAM" id="MobiDB-lite"/>
    </source>
</evidence>
<name>A0ABT2NB42_9CYAN</name>
<evidence type="ECO:0000313" key="4">
    <source>
        <dbReference type="EMBL" id="MCT7979927.1"/>
    </source>
</evidence>
<accession>A0ABT2NB42</accession>
<dbReference type="InterPro" id="IPR024983">
    <property type="entry name" value="CHAT_dom"/>
</dbReference>
<feature type="signal peptide" evidence="2">
    <location>
        <begin position="1"/>
        <end position="28"/>
    </location>
</feature>
<feature type="region of interest" description="Disordered" evidence="1">
    <location>
        <begin position="855"/>
        <end position="1077"/>
    </location>
</feature>
<feature type="region of interest" description="Disordered" evidence="1">
    <location>
        <begin position="1144"/>
        <end position="1171"/>
    </location>
</feature>
<sequence>MISPIRSIYIGWLTLSLCGTLAIQPTHAQPIIPGTDTETQVTPNGNTFKIEGGTLSEDGRNLFHTFAEFGLSAGEIANFMSNPQIQNILTRINGGNPSIINGLIQVTGGQTNLFLMNPSGILFGSGASLNVPGSFMATTADRIGFDGSGSVQWFDAKQTNFYSSLVGSPSQFLFSMQEAGAIVNAGNLGVGPNQNLTLLGGSVVSTGTLSAPGNLIVAAVAGQSLVRISQVGHLLSFEVDPYQLPPTLGQSVSRANQFNPQSLPELLAGGGGTHATGVQRNSDGTVTLTGSGLRLDHGDVSSRALQAQTAILFATGNLTAAESQLETTGNLHLQADNGVRFGDSPINPVDVKVGRNLQIRGDRSVTLDLLNHPESQIEVQGNLMVVSEGNITLDGALHSGGNLMISNTASQATAFQSRNELGLMARGNVVFGNYTGGHLRVDAGGGIQGGRISLTIAEEGNASLGGIHLSAGGRGTLQPPVNDSLELSPGTIVVGEIAIAPPDRSVIVQATGSIQTGAISTDGGDITLTSAWGGIDTTGSILDASSSSDAQGGAIALTAENQISSGDLITENNTIQINGPLQLSDAVTFRTTGTTADAGSGNIQVTGTINGNVQLNLEAPSGDVVLGGAIGNEVAIAGLSIDAHNIDLLSTTTSQGAIAIDATGTVTLGDRLATTGGTVNITATDAIVTDDITTSGASIQLNSQNSQITTGNLETVAIAADGGTISLGSFAGLSTGAIDTHSTIGAGGTVTLHTAQNDIQVSFINTEGASIGGNVEIQTPGSVRIVDSFLSPTGGEFSISTAAPQGGEITITHGRSEFVIGDLDGNGIIENGSLAAITTGSGEFLSLGESVSRSRIYLNPNPSPESPDSQTPDESEPTPDETTPDEEETESSDPGTPPESDPEPAEETPEETDPTTEDSPTDLGEETPPVEEETTAVDPEPTPEAPGVESSMSEEPVTESEPAVTPAPAEPVTESEPAVTPAPAEPVTESEPTVTPTPIPTPGEPVAVSKPAVTPTPIPTPGEPVAVSEPAVIPTPIPTPGEPVAVSEPAVTPTPGEPVAVSEPQGPAIPGNIPISENQGTVESIPILEQVIPPPVVEILPSEPVELPIIGEVVTEPVSVLPPEILQNPVQLSQTAGPTVEPVAVNPELTAPPEPAIALQKPPEQSSPVVPPPPLPRNEVAENALDVVEMEVGNVGSAEVAILPVEGLPSSIAPNSGEGRVPTPSVEAILEMEQEGGTVAIPAVEAIASPVSGDSPELSVQSELEAVAQASILQIEQMRMQEFYPHQQGPLSEDEADSKNIKDLLVRIRQEINVNPAVVYAMSLPEELQLVVMTAEGVPIIRTIPTASRNALRAKVTELLSELTNPRKTNTDSYLSSSVQLYEWLIAPIATELEAQGIDMLMFSLDAGLRGIPLAALHDGKQFLIEKYRLGLIPSVNLTDTGYKNLNETRVLAMGASNFKDPTIPSLSAVPVELALISEVFSLDKYFLNEAFTAENLRASRRQQNFDIIHLATHVKFSVGMAQTEANSLDSRGKSYIQFWDERVPLEQMRELGLDAGTVELLVLSACETAVGSSEAELGFAGLAVQMGVKSVLASLWQVDDEGTLGLMNEFYQQLSSQEQTIKSEALRQAQLAFLRGEVQISGNQLITSRGAIDLPPQIAEQMSAHRLAHPYFWAAFTLVGSPW</sequence>
<dbReference type="PANTHER" id="PTHR24216:SF65">
    <property type="entry name" value="PAXILLIN-LIKE PROTEIN 1"/>
    <property type="match status" value="1"/>
</dbReference>
<feature type="domain" description="Filamentous haemagglutinin FhaB/tRNA nuclease CdiA-like TPS" evidence="3">
    <location>
        <begin position="32"/>
        <end position="146"/>
    </location>
</feature>
<reference evidence="4 5" key="1">
    <citation type="journal article" date="2022" name="Front. Microbiol.">
        <title>High genomic differentiation and limited gene flow indicate recent cryptic speciation within the genus Laspinema (cyanobacteria).</title>
        <authorList>
            <person name="Stanojkovic A."/>
            <person name="Skoupy S."/>
            <person name="Skaloud P."/>
            <person name="Dvorak P."/>
        </authorList>
    </citation>
    <scope>NUCLEOTIDE SEQUENCE [LARGE SCALE GENOMIC DNA]</scope>
    <source>
        <strain evidence="4 5">D3b</strain>
    </source>
</reference>
<dbReference type="InterPro" id="IPR012334">
    <property type="entry name" value="Pectin_lyas_fold"/>
</dbReference>
<evidence type="ECO:0000256" key="2">
    <source>
        <dbReference type="SAM" id="SignalP"/>
    </source>
</evidence>
<comment type="caution">
    <text evidence="4">The sequence shown here is derived from an EMBL/GenBank/DDBJ whole genome shotgun (WGS) entry which is preliminary data.</text>
</comment>
<keyword evidence="2" id="KW-0732">Signal</keyword>
<feature type="compositionally biased region" description="Acidic residues" evidence="1">
    <location>
        <begin position="900"/>
        <end position="935"/>
    </location>
</feature>
<dbReference type="RefSeq" id="WP_261236534.1">
    <property type="nucleotide sequence ID" value="NZ_JAMXFA010000029.1"/>
</dbReference>
<dbReference type="Pfam" id="PF05860">
    <property type="entry name" value="TPS"/>
    <property type="match status" value="1"/>
</dbReference>
<protein>
    <submittedName>
        <fullName evidence="4">CHAT domain-containing protein</fullName>
    </submittedName>
</protein>
<proteinExistence type="predicted"/>
<organism evidence="4 5">
    <name type="scientific">Laspinema olomoucense D3b</name>
    <dbReference type="NCBI Taxonomy" id="2953688"/>
    <lineage>
        <taxon>Bacteria</taxon>
        <taxon>Bacillati</taxon>
        <taxon>Cyanobacteriota</taxon>
        <taxon>Cyanophyceae</taxon>
        <taxon>Oscillatoriophycideae</taxon>
        <taxon>Oscillatoriales</taxon>
        <taxon>Laspinemataceae</taxon>
        <taxon>Laspinema</taxon>
        <taxon>Laspinema olomoucense</taxon>
    </lineage>
</organism>
<keyword evidence="5" id="KW-1185">Reference proteome</keyword>
<dbReference type="InterPro" id="IPR011050">
    <property type="entry name" value="Pectin_lyase_fold/virulence"/>
</dbReference>
<evidence type="ECO:0000259" key="3">
    <source>
        <dbReference type="SMART" id="SM00912"/>
    </source>
</evidence>
<dbReference type="Gene3D" id="2.160.20.10">
    <property type="entry name" value="Single-stranded right-handed beta-helix, Pectin lyase-like"/>
    <property type="match status" value="1"/>
</dbReference>
<feature type="chain" id="PRO_5047254654" evidence="2">
    <location>
        <begin position="29"/>
        <end position="1684"/>
    </location>
</feature>
<evidence type="ECO:0000313" key="5">
    <source>
        <dbReference type="Proteomes" id="UP001525961"/>
    </source>
</evidence>
<feature type="compositionally biased region" description="Low complexity" evidence="1">
    <location>
        <begin position="959"/>
        <end position="994"/>
    </location>
</feature>
<dbReference type="Pfam" id="PF12770">
    <property type="entry name" value="CHAT"/>
    <property type="match status" value="1"/>
</dbReference>
<dbReference type="Proteomes" id="UP001525961">
    <property type="component" value="Unassembled WGS sequence"/>
</dbReference>
<dbReference type="PANTHER" id="PTHR24216">
    <property type="entry name" value="PAXILLIN-RELATED"/>
    <property type="match status" value="1"/>
</dbReference>
<dbReference type="SUPFAM" id="SSF51126">
    <property type="entry name" value="Pectin lyase-like"/>
    <property type="match status" value="1"/>
</dbReference>
<dbReference type="SMART" id="SM00912">
    <property type="entry name" value="Haemagg_act"/>
    <property type="match status" value="1"/>
</dbReference>
<feature type="compositionally biased region" description="Acidic residues" evidence="1">
    <location>
        <begin position="871"/>
        <end position="891"/>
    </location>
</feature>
<dbReference type="NCBIfam" id="TIGR01901">
    <property type="entry name" value="adhes_NPXG"/>
    <property type="match status" value="1"/>
</dbReference>
<dbReference type="EMBL" id="JAMXFA010000029">
    <property type="protein sequence ID" value="MCT7979927.1"/>
    <property type="molecule type" value="Genomic_DNA"/>
</dbReference>
<dbReference type="InterPro" id="IPR008638">
    <property type="entry name" value="FhaB/CdiA-like_TPS"/>
</dbReference>